<keyword evidence="1" id="KW-1133">Transmembrane helix</keyword>
<gene>
    <name evidence="2" type="ORF">PX52LOC_03639</name>
</gene>
<dbReference type="KEGG" id="lrs:PX52LOC_03639"/>
<dbReference type="Proteomes" id="UP000324974">
    <property type="component" value="Chromosome"/>
</dbReference>
<accession>A0A5C1AEL9</accession>
<keyword evidence="1" id="KW-0472">Membrane</keyword>
<sequence>MKSLTVPYSWPNWSRNCNSERMQAILQYVGVGSVIMMGLAATVSLFRDMSRPTPEAFCKHKFREMKDQIDGNIQHGRDR</sequence>
<reference evidence="3" key="1">
    <citation type="submission" date="2019-08" db="EMBL/GenBank/DDBJ databases">
        <title>Limnoglobus roseus gen. nov., sp. nov., a novel freshwater planctomycete with a giant genome from the family Gemmataceae.</title>
        <authorList>
            <person name="Kulichevskaya I.S."/>
            <person name="Naumoff D.G."/>
            <person name="Miroshnikov K."/>
            <person name="Ivanova A."/>
            <person name="Philippov D.A."/>
            <person name="Hakobyan A."/>
            <person name="Rijpstra I.C."/>
            <person name="Sinninghe Damste J.S."/>
            <person name="Liesack W."/>
            <person name="Dedysh S.N."/>
        </authorList>
    </citation>
    <scope>NUCLEOTIDE SEQUENCE [LARGE SCALE GENOMIC DNA]</scope>
    <source>
        <strain evidence="3">PX52</strain>
    </source>
</reference>
<evidence type="ECO:0000256" key="1">
    <source>
        <dbReference type="SAM" id="Phobius"/>
    </source>
</evidence>
<keyword evidence="1" id="KW-0812">Transmembrane</keyword>
<feature type="transmembrane region" description="Helical" evidence="1">
    <location>
        <begin position="25"/>
        <end position="46"/>
    </location>
</feature>
<protein>
    <submittedName>
        <fullName evidence="2">Uncharacterized protein</fullName>
    </submittedName>
</protein>
<dbReference type="EMBL" id="CP042425">
    <property type="protein sequence ID" value="QEL16677.1"/>
    <property type="molecule type" value="Genomic_DNA"/>
</dbReference>
<evidence type="ECO:0000313" key="3">
    <source>
        <dbReference type="Proteomes" id="UP000324974"/>
    </source>
</evidence>
<organism evidence="2 3">
    <name type="scientific">Limnoglobus roseus</name>
    <dbReference type="NCBI Taxonomy" id="2598579"/>
    <lineage>
        <taxon>Bacteria</taxon>
        <taxon>Pseudomonadati</taxon>
        <taxon>Planctomycetota</taxon>
        <taxon>Planctomycetia</taxon>
        <taxon>Gemmatales</taxon>
        <taxon>Gemmataceae</taxon>
        <taxon>Limnoglobus</taxon>
    </lineage>
</organism>
<evidence type="ECO:0000313" key="2">
    <source>
        <dbReference type="EMBL" id="QEL16677.1"/>
    </source>
</evidence>
<proteinExistence type="predicted"/>
<name>A0A5C1AEL9_9BACT</name>
<keyword evidence="3" id="KW-1185">Reference proteome</keyword>
<dbReference type="AlphaFoldDB" id="A0A5C1AEL9"/>